<accession>A0A9D0Z0V5</accession>
<feature type="transmembrane region" description="Helical" evidence="6">
    <location>
        <begin position="102"/>
        <end position="121"/>
    </location>
</feature>
<evidence type="ECO:0000313" key="7">
    <source>
        <dbReference type="EMBL" id="HIQ67094.1"/>
    </source>
</evidence>
<evidence type="ECO:0000256" key="4">
    <source>
        <dbReference type="ARBA" id="ARBA00022989"/>
    </source>
</evidence>
<evidence type="ECO:0000256" key="3">
    <source>
        <dbReference type="ARBA" id="ARBA00022692"/>
    </source>
</evidence>
<dbReference type="FunFam" id="1.20.1260.100:FF:000001">
    <property type="entry name" value="translocator protein 2"/>
    <property type="match status" value="1"/>
</dbReference>
<comment type="similarity">
    <text evidence="2">Belongs to the TspO/BZRP family.</text>
</comment>
<dbReference type="GO" id="GO:0016020">
    <property type="term" value="C:membrane"/>
    <property type="evidence" value="ECO:0007669"/>
    <property type="project" value="UniProtKB-SubCell"/>
</dbReference>
<evidence type="ECO:0000256" key="1">
    <source>
        <dbReference type="ARBA" id="ARBA00004141"/>
    </source>
</evidence>
<evidence type="ECO:0000256" key="2">
    <source>
        <dbReference type="ARBA" id="ARBA00007524"/>
    </source>
</evidence>
<dbReference type="InterPro" id="IPR038330">
    <property type="entry name" value="TspO/MBR-related_sf"/>
</dbReference>
<evidence type="ECO:0000256" key="5">
    <source>
        <dbReference type="ARBA" id="ARBA00023136"/>
    </source>
</evidence>
<dbReference type="Proteomes" id="UP000886796">
    <property type="component" value="Unassembled WGS sequence"/>
</dbReference>
<dbReference type="AlphaFoldDB" id="A0A9D0Z0V5"/>
<sequence length="161" mass="18002">MKNKRLQLIFCLALPLAVGLAASWVSGGSELYDKLILPPLSPPSWVFPVMWTALYLLMGYASYLVLTSGMDKSVVNPALGAYLVQLFFNFLWPVVFFGLVRFAAALLVLVLLWIAIFITIRRFFPISPLAGKLLIPYLIWVSFAGYLNAGVWLLNQSNPFL</sequence>
<dbReference type="CDD" id="cd15904">
    <property type="entry name" value="TSPO_MBR"/>
    <property type="match status" value="1"/>
</dbReference>
<keyword evidence="3 6" id="KW-0812">Transmembrane</keyword>
<feature type="transmembrane region" description="Helical" evidence="6">
    <location>
        <begin position="133"/>
        <end position="154"/>
    </location>
</feature>
<keyword evidence="4 6" id="KW-1133">Transmembrane helix</keyword>
<protein>
    <submittedName>
        <fullName evidence="7">Tryptophan-rich sensory protein</fullName>
    </submittedName>
</protein>
<proteinExistence type="inferred from homology"/>
<dbReference type="GO" id="GO:0033013">
    <property type="term" value="P:tetrapyrrole metabolic process"/>
    <property type="evidence" value="ECO:0007669"/>
    <property type="project" value="UniProtKB-ARBA"/>
</dbReference>
<evidence type="ECO:0000256" key="6">
    <source>
        <dbReference type="SAM" id="Phobius"/>
    </source>
</evidence>
<reference evidence="7" key="2">
    <citation type="journal article" date="2021" name="PeerJ">
        <title>Extensive microbial diversity within the chicken gut microbiome revealed by metagenomics and culture.</title>
        <authorList>
            <person name="Gilroy R."/>
            <person name="Ravi A."/>
            <person name="Getino M."/>
            <person name="Pursley I."/>
            <person name="Horton D.L."/>
            <person name="Alikhan N.F."/>
            <person name="Baker D."/>
            <person name="Gharbi K."/>
            <person name="Hall N."/>
            <person name="Watson M."/>
            <person name="Adriaenssens E.M."/>
            <person name="Foster-Nyarko E."/>
            <person name="Jarju S."/>
            <person name="Secka A."/>
            <person name="Antonio M."/>
            <person name="Oren A."/>
            <person name="Chaudhuri R.R."/>
            <person name="La Ragione R."/>
            <person name="Hildebrand F."/>
            <person name="Pallen M.J."/>
        </authorList>
    </citation>
    <scope>NUCLEOTIDE SEQUENCE</scope>
    <source>
        <strain evidence="7">13361</strain>
    </source>
</reference>
<dbReference type="PIRSF" id="PIRSF005859">
    <property type="entry name" value="PBR"/>
    <property type="match status" value="1"/>
</dbReference>
<dbReference type="InterPro" id="IPR004307">
    <property type="entry name" value="TspO_MBR"/>
</dbReference>
<dbReference type="Gene3D" id="1.20.1260.100">
    <property type="entry name" value="TspO/MBR protein"/>
    <property type="match status" value="1"/>
</dbReference>
<feature type="transmembrane region" description="Helical" evidence="6">
    <location>
        <begin position="78"/>
        <end position="96"/>
    </location>
</feature>
<comment type="subcellular location">
    <subcellularLocation>
        <location evidence="1">Membrane</location>
        <topology evidence="1">Multi-pass membrane protein</topology>
    </subcellularLocation>
</comment>
<comment type="caution">
    <text evidence="7">The sequence shown here is derived from an EMBL/GenBank/DDBJ whole genome shotgun (WGS) entry which is preliminary data.</text>
</comment>
<dbReference type="PANTHER" id="PTHR10057:SF0">
    <property type="entry name" value="TRANSLOCATOR PROTEIN"/>
    <property type="match status" value="1"/>
</dbReference>
<dbReference type="Pfam" id="PF03073">
    <property type="entry name" value="TspO_MBR"/>
    <property type="match status" value="1"/>
</dbReference>
<name>A0A9D0Z0V5_9FIRM</name>
<gene>
    <name evidence="7" type="ORF">IAB74_01115</name>
</gene>
<feature type="transmembrane region" description="Helical" evidence="6">
    <location>
        <begin position="45"/>
        <end position="66"/>
    </location>
</feature>
<dbReference type="PANTHER" id="PTHR10057">
    <property type="entry name" value="PERIPHERAL-TYPE BENZODIAZEPINE RECEPTOR"/>
    <property type="match status" value="1"/>
</dbReference>
<evidence type="ECO:0000313" key="8">
    <source>
        <dbReference type="Proteomes" id="UP000886796"/>
    </source>
</evidence>
<organism evidence="7 8">
    <name type="scientific">Candidatus Faecousia excrementigallinarum</name>
    <dbReference type="NCBI Taxonomy" id="2840806"/>
    <lineage>
        <taxon>Bacteria</taxon>
        <taxon>Bacillati</taxon>
        <taxon>Bacillota</taxon>
        <taxon>Clostridia</taxon>
        <taxon>Eubacteriales</taxon>
        <taxon>Oscillospiraceae</taxon>
        <taxon>Faecousia</taxon>
    </lineage>
</organism>
<reference evidence="7" key="1">
    <citation type="submission" date="2020-10" db="EMBL/GenBank/DDBJ databases">
        <authorList>
            <person name="Gilroy R."/>
        </authorList>
    </citation>
    <scope>NUCLEOTIDE SEQUENCE</scope>
    <source>
        <strain evidence="7">13361</strain>
    </source>
</reference>
<dbReference type="EMBL" id="DVFK01000016">
    <property type="protein sequence ID" value="HIQ67094.1"/>
    <property type="molecule type" value="Genomic_DNA"/>
</dbReference>
<keyword evidence="5 6" id="KW-0472">Membrane</keyword>